<evidence type="ECO:0000256" key="6">
    <source>
        <dbReference type="SAM" id="MobiDB-lite"/>
    </source>
</evidence>
<evidence type="ECO:0000313" key="10">
    <source>
        <dbReference type="Proteomes" id="UP001341281"/>
    </source>
</evidence>
<dbReference type="Pfam" id="PF00790">
    <property type="entry name" value="VHS"/>
    <property type="match status" value="1"/>
</dbReference>
<feature type="domain" description="GAT" evidence="8">
    <location>
        <begin position="174"/>
        <end position="262"/>
    </location>
</feature>
<evidence type="ECO:0000256" key="1">
    <source>
        <dbReference type="ARBA" id="ARBA00004170"/>
    </source>
</evidence>
<keyword evidence="5" id="KW-0472">Membrane</keyword>
<dbReference type="PANTHER" id="PTHR45898">
    <property type="entry name" value="TOM1-LIKE PROTEIN"/>
    <property type="match status" value="1"/>
</dbReference>
<dbReference type="AlphaFoldDB" id="A0AAQ3WSL6"/>
<evidence type="ECO:0000259" key="8">
    <source>
        <dbReference type="PROSITE" id="PS50909"/>
    </source>
</evidence>
<dbReference type="FunFam" id="1.25.40.90:FF:000028">
    <property type="entry name" value="TOM1-like protein 2"/>
    <property type="match status" value="1"/>
</dbReference>
<accession>A0AAQ3WSL6</accession>
<dbReference type="PANTHER" id="PTHR45898:SF7">
    <property type="entry name" value="OS01G0229200 PROTEIN"/>
    <property type="match status" value="1"/>
</dbReference>
<sequence length="729" mass="78151">MAGSMVDRATSDMLIGPDWAKNMEICDICNRDPGQSKDVVKALKKRICHKNPKVQLLALTLLETVIKNCGDILHMHVAERDILHEMVKIVKKKSDPRVKEKVLVLIDTWQEALGGPRARYPQYYAAYHELVRAGAEFPKRSEKPAPLFNGQSQAARNMRSPDQQDEAESSAANEFPALSMTEIQNARGIMDVLAEMLNALDPGNREGLRQEVIVELVDQCRTFKQRVVQLVNSTTDEELMSQGLALNDDLQRVLAKHDAIAAGITVRVEKKPKSLQALVETEDSANQDSKKEKGLIDIEDPTSQDSTKGPNQSTSDQSPFEQLALPAPPVSNGTTTSAPKSDPGIDLLSWDDTPTTAENPLALVPVTDPLADSTPSNQNALAVVDAFSQNSTANSNAQPADPFGFNPSSTIPGSQPYNAPTQHPLQTQQPPQPAALYPNGGPVNSGTSYDQSSLNNMSSGWNGQAANPVAPPPEQALNYDGQGGNLPPPPWEAQAASSNEVPNGHLGGMQPLPGPAGQIGDMQQPMQPQINHMGVPQSQPMYGNQPGVAVPQQAMQSGQAAVPQMQAGFGSTITQMQPGFGNPQFGSLPPASMPGMQFGGMQPPQMYGGLQPAMMYPQQMPGAQYGVMPQQQPMYGSRLAGYMQHPAVAAAHYYSQGTSAMYGYPGANGLSQRMYGLSVQDNSYMGGMGSSYQTAPSSTPSVGQPMRPTKSEDKLFGDLLSIAKTKKAS</sequence>
<evidence type="ECO:0000259" key="7">
    <source>
        <dbReference type="PROSITE" id="PS50179"/>
    </source>
</evidence>
<feature type="region of interest" description="Disordered" evidence="6">
    <location>
        <begin position="141"/>
        <end position="176"/>
    </location>
</feature>
<dbReference type="CDD" id="cd14231">
    <property type="entry name" value="GAT_GGA-like_plant"/>
    <property type="match status" value="1"/>
</dbReference>
<keyword evidence="3" id="KW-0813">Transport</keyword>
<feature type="region of interest" description="Disordered" evidence="6">
    <location>
        <begin position="691"/>
        <end position="717"/>
    </location>
</feature>
<reference evidence="9 10" key="1">
    <citation type="submission" date="2024-02" db="EMBL/GenBank/DDBJ databases">
        <title>High-quality chromosome-scale genome assembly of Pensacola bahiagrass (Paspalum notatum Flugge var. saurae).</title>
        <authorList>
            <person name="Vega J.M."/>
            <person name="Podio M."/>
            <person name="Orjuela J."/>
            <person name="Siena L.A."/>
            <person name="Pessino S.C."/>
            <person name="Combes M.C."/>
            <person name="Mariac C."/>
            <person name="Albertini E."/>
            <person name="Pupilli F."/>
            <person name="Ortiz J.P.A."/>
            <person name="Leblanc O."/>
        </authorList>
    </citation>
    <scope>NUCLEOTIDE SEQUENCE [LARGE SCALE GENOMIC DNA]</scope>
    <source>
        <strain evidence="9">R1</strain>
        <tissue evidence="9">Leaf</tissue>
    </source>
</reference>
<proteinExistence type="inferred from homology"/>
<gene>
    <name evidence="9" type="ORF">U9M48_021310</name>
</gene>
<dbReference type="InterPro" id="IPR038425">
    <property type="entry name" value="GAT_sf"/>
</dbReference>
<dbReference type="Gene3D" id="1.20.58.160">
    <property type="match status" value="1"/>
</dbReference>
<dbReference type="SMART" id="SM00288">
    <property type="entry name" value="VHS"/>
    <property type="match status" value="1"/>
</dbReference>
<dbReference type="EMBL" id="CP144748">
    <property type="protein sequence ID" value="WVZ72928.1"/>
    <property type="molecule type" value="Genomic_DNA"/>
</dbReference>
<feature type="region of interest" description="Disordered" evidence="6">
    <location>
        <begin position="279"/>
        <end position="353"/>
    </location>
</feature>
<dbReference type="SUPFAM" id="SSF48464">
    <property type="entry name" value="ENTH/VHS domain"/>
    <property type="match status" value="1"/>
</dbReference>
<keyword evidence="4" id="KW-0653">Protein transport</keyword>
<dbReference type="PROSITE" id="PS50179">
    <property type="entry name" value="VHS"/>
    <property type="match status" value="1"/>
</dbReference>
<name>A0AAQ3WSL6_PASNO</name>
<dbReference type="PROSITE" id="PS50909">
    <property type="entry name" value="GAT"/>
    <property type="match status" value="1"/>
</dbReference>
<dbReference type="InterPro" id="IPR008942">
    <property type="entry name" value="ENTH_VHS"/>
</dbReference>
<dbReference type="InterPro" id="IPR002014">
    <property type="entry name" value="VHS_dom"/>
</dbReference>
<comment type="subcellular location">
    <subcellularLocation>
        <location evidence="1">Membrane</location>
        <topology evidence="1">Peripheral membrane protein</topology>
    </subcellularLocation>
</comment>
<protein>
    <submittedName>
        <fullName evidence="9">Uncharacterized protein</fullName>
    </submittedName>
</protein>
<dbReference type="InterPro" id="IPR044836">
    <property type="entry name" value="TOL_plant"/>
</dbReference>
<feature type="compositionally biased region" description="Low complexity" evidence="6">
    <location>
        <begin position="419"/>
        <end position="429"/>
    </location>
</feature>
<dbReference type="GO" id="GO:0043328">
    <property type="term" value="P:protein transport to vacuole involved in ubiquitin-dependent protein catabolic process via the multivesicular body sorting pathway"/>
    <property type="evidence" value="ECO:0007669"/>
    <property type="project" value="InterPro"/>
</dbReference>
<dbReference type="Proteomes" id="UP001341281">
    <property type="component" value="Chromosome 04"/>
</dbReference>
<dbReference type="GO" id="GO:0016020">
    <property type="term" value="C:membrane"/>
    <property type="evidence" value="ECO:0007669"/>
    <property type="project" value="UniProtKB-SubCell"/>
</dbReference>
<evidence type="ECO:0000256" key="2">
    <source>
        <dbReference type="ARBA" id="ARBA00007708"/>
    </source>
</evidence>
<keyword evidence="10" id="KW-1185">Reference proteome</keyword>
<feature type="compositionally biased region" description="Polar residues" evidence="6">
    <location>
        <begin position="303"/>
        <end position="320"/>
    </location>
</feature>
<evidence type="ECO:0000313" key="9">
    <source>
        <dbReference type="EMBL" id="WVZ72928.1"/>
    </source>
</evidence>
<feature type="region of interest" description="Disordered" evidence="6">
    <location>
        <begin position="392"/>
        <end position="517"/>
    </location>
</feature>
<organism evidence="9 10">
    <name type="scientific">Paspalum notatum var. saurae</name>
    <dbReference type="NCBI Taxonomy" id="547442"/>
    <lineage>
        <taxon>Eukaryota</taxon>
        <taxon>Viridiplantae</taxon>
        <taxon>Streptophyta</taxon>
        <taxon>Embryophyta</taxon>
        <taxon>Tracheophyta</taxon>
        <taxon>Spermatophyta</taxon>
        <taxon>Magnoliopsida</taxon>
        <taxon>Liliopsida</taxon>
        <taxon>Poales</taxon>
        <taxon>Poaceae</taxon>
        <taxon>PACMAD clade</taxon>
        <taxon>Panicoideae</taxon>
        <taxon>Andropogonodae</taxon>
        <taxon>Paspaleae</taxon>
        <taxon>Paspalinae</taxon>
        <taxon>Paspalum</taxon>
    </lineage>
</organism>
<dbReference type="InterPro" id="IPR004152">
    <property type="entry name" value="GAT_dom"/>
</dbReference>
<comment type="similarity">
    <text evidence="2">Belongs to the TOM1 family.</text>
</comment>
<dbReference type="GO" id="GO:0043130">
    <property type="term" value="F:ubiquitin binding"/>
    <property type="evidence" value="ECO:0007669"/>
    <property type="project" value="InterPro"/>
</dbReference>
<evidence type="ECO:0000256" key="5">
    <source>
        <dbReference type="ARBA" id="ARBA00023136"/>
    </source>
</evidence>
<feature type="compositionally biased region" description="Polar residues" evidence="6">
    <location>
        <begin position="442"/>
        <end position="465"/>
    </location>
</feature>
<feature type="compositionally biased region" description="Polar residues" evidence="6">
    <location>
        <begin position="691"/>
        <end position="702"/>
    </location>
</feature>
<dbReference type="SUPFAM" id="SSF89009">
    <property type="entry name" value="GAT-like domain"/>
    <property type="match status" value="1"/>
</dbReference>
<dbReference type="Pfam" id="PF03127">
    <property type="entry name" value="GAT"/>
    <property type="match status" value="1"/>
</dbReference>
<evidence type="ECO:0000256" key="4">
    <source>
        <dbReference type="ARBA" id="ARBA00022927"/>
    </source>
</evidence>
<feature type="domain" description="VHS" evidence="7">
    <location>
        <begin position="9"/>
        <end position="138"/>
    </location>
</feature>
<dbReference type="GO" id="GO:0035091">
    <property type="term" value="F:phosphatidylinositol binding"/>
    <property type="evidence" value="ECO:0007669"/>
    <property type="project" value="InterPro"/>
</dbReference>
<dbReference type="CDD" id="cd03561">
    <property type="entry name" value="VHS"/>
    <property type="match status" value="1"/>
</dbReference>
<dbReference type="GO" id="GO:0005737">
    <property type="term" value="C:cytoplasm"/>
    <property type="evidence" value="ECO:0007669"/>
    <property type="project" value="UniProtKB-ARBA"/>
</dbReference>
<evidence type="ECO:0000256" key="3">
    <source>
        <dbReference type="ARBA" id="ARBA00022448"/>
    </source>
</evidence>
<dbReference type="Gene3D" id="1.25.40.90">
    <property type="match status" value="1"/>
</dbReference>
<feature type="compositionally biased region" description="Polar residues" evidence="6">
    <location>
        <begin position="406"/>
        <end position="418"/>
    </location>
</feature>